<comment type="similarity">
    <text evidence="1">Belongs to the GLTP family.</text>
</comment>
<evidence type="ECO:0000259" key="2">
    <source>
        <dbReference type="Pfam" id="PF08718"/>
    </source>
</evidence>
<proteinExistence type="inferred from homology"/>
<dbReference type="InterPro" id="IPR014830">
    <property type="entry name" value="Glycolipid_transfer_prot_dom"/>
</dbReference>
<dbReference type="Proteomes" id="UP001458880">
    <property type="component" value="Unassembled WGS sequence"/>
</dbReference>
<feature type="domain" description="Glycolipid transfer protein" evidence="2">
    <location>
        <begin position="28"/>
        <end position="172"/>
    </location>
</feature>
<reference evidence="3 4" key="1">
    <citation type="journal article" date="2024" name="BMC Genomics">
        <title>De novo assembly and annotation of Popillia japonica's genome with initial clues to its potential as an invasive pest.</title>
        <authorList>
            <person name="Cucini C."/>
            <person name="Boschi S."/>
            <person name="Funari R."/>
            <person name="Cardaioli E."/>
            <person name="Iannotti N."/>
            <person name="Marturano G."/>
            <person name="Paoli F."/>
            <person name="Bruttini M."/>
            <person name="Carapelli A."/>
            <person name="Frati F."/>
            <person name="Nardi F."/>
        </authorList>
    </citation>
    <scope>NUCLEOTIDE SEQUENCE [LARGE SCALE GENOMIC DNA]</scope>
    <source>
        <strain evidence="3">DMR45628</strain>
    </source>
</reference>
<dbReference type="Gene3D" id="1.10.3520.10">
    <property type="entry name" value="Glycolipid transfer protein"/>
    <property type="match status" value="1"/>
</dbReference>
<dbReference type="AlphaFoldDB" id="A0AAW1IY59"/>
<organism evidence="3 4">
    <name type="scientific">Popillia japonica</name>
    <name type="common">Japanese beetle</name>
    <dbReference type="NCBI Taxonomy" id="7064"/>
    <lineage>
        <taxon>Eukaryota</taxon>
        <taxon>Metazoa</taxon>
        <taxon>Ecdysozoa</taxon>
        <taxon>Arthropoda</taxon>
        <taxon>Hexapoda</taxon>
        <taxon>Insecta</taxon>
        <taxon>Pterygota</taxon>
        <taxon>Neoptera</taxon>
        <taxon>Endopterygota</taxon>
        <taxon>Coleoptera</taxon>
        <taxon>Polyphaga</taxon>
        <taxon>Scarabaeiformia</taxon>
        <taxon>Scarabaeidae</taxon>
        <taxon>Rutelinae</taxon>
        <taxon>Popillia</taxon>
    </lineage>
</organism>
<dbReference type="Pfam" id="PF08718">
    <property type="entry name" value="GLTP"/>
    <property type="match status" value="1"/>
</dbReference>
<dbReference type="PANTHER" id="PTHR10219:SF43">
    <property type="entry name" value="GLYCOLIPID TRANSFER PROTEIN DOMAIN-CONTAINING PROTEIN"/>
    <property type="match status" value="1"/>
</dbReference>
<dbReference type="GO" id="GO:0005829">
    <property type="term" value="C:cytosol"/>
    <property type="evidence" value="ECO:0007669"/>
    <property type="project" value="TreeGrafter"/>
</dbReference>
<evidence type="ECO:0000313" key="3">
    <source>
        <dbReference type="EMBL" id="KAK9694870.1"/>
    </source>
</evidence>
<comment type="caution">
    <text evidence="3">The sequence shown here is derived from an EMBL/GenBank/DDBJ whole genome shotgun (WGS) entry which is preliminary data.</text>
</comment>
<name>A0AAW1IY59_POPJA</name>
<dbReference type="FunFam" id="1.10.3520.10:FF:000002">
    <property type="entry name" value="Ceramide-1-phosphate transfer protein"/>
    <property type="match status" value="1"/>
</dbReference>
<dbReference type="PANTHER" id="PTHR10219">
    <property type="entry name" value="GLYCOLIPID TRANSFER PROTEIN-RELATED"/>
    <property type="match status" value="1"/>
</dbReference>
<dbReference type="EMBL" id="JASPKY010000500">
    <property type="protein sequence ID" value="KAK9694870.1"/>
    <property type="molecule type" value="Genomic_DNA"/>
</dbReference>
<accession>A0AAW1IY59</accession>
<keyword evidence="4" id="KW-1185">Reference proteome</keyword>
<dbReference type="GO" id="GO:0032691">
    <property type="term" value="P:negative regulation of interleukin-1 beta production"/>
    <property type="evidence" value="ECO:0007669"/>
    <property type="project" value="UniProtKB-ARBA"/>
</dbReference>
<evidence type="ECO:0000256" key="1">
    <source>
        <dbReference type="ARBA" id="ARBA00007148"/>
    </source>
</evidence>
<gene>
    <name evidence="3" type="ORF">QE152_g33248</name>
</gene>
<protein>
    <submittedName>
        <fullName evidence="3">Glycolipid transfer protein (GLTP)</fullName>
    </submittedName>
</protein>
<dbReference type="GO" id="GO:1902387">
    <property type="term" value="F:ceramide 1-phosphate binding"/>
    <property type="evidence" value="ECO:0007669"/>
    <property type="project" value="TreeGrafter"/>
</dbReference>
<dbReference type="GO" id="GO:1902388">
    <property type="term" value="F:ceramide 1-phosphate transfer activity"/>
    <property type="evidence" value="ECO:0007669"/>
    <property type="project" value="TreeGrafter"/>
</dbReference>
<dbReference type="SUPFAM" id="SSF110004">
    <property type="entry name" value="Glycolipid transfer protein, GLTP"/>
    <property type="match status" value="1"/>
</dbReference>
<sequence>MTAEQIRFDLVIVHEYLSNAIHEEEEDIHLENYLSSYEELNKFFNLMGAVFGFVSKDLKSKIDILIDLQKQNESNFKTVKKMMEYEKNNNLLYKNGYTSGSRTLLRLHRALDFIRLFLKSVGELSNEDSTASVCRQAYDNTLAKHHPFLIRKGAQVAMYTMPTRQDLLRKVCGNDDEHIQNTINILPKTLEVSAVVHQRIENLYTLHSLHNLP</sequence>
<evidence type="ECO:0000313" key="4">
    <source>
        <dbReference type="Proteomes" id="UP001458880"/>
    </source>
</evidence>
<dbReference type="InterPro" id="IPR036497">
    <property type="entry name" value="GLTP_sf"/>
</dbReference>
<dbReference type="GO" id="GO:0016020">
    <property type="term" value="C:membrane"/>
    <property type="evidence" value="ECO:0007669"/>
    <property type="project" value="TreeGrafter"/>
</dbReference>